<reference evidence="1 2" key="1">
    <citation type="submission" date="2020-08" db="EMBL/GenBank/DDBJ databases">
        <title>Sequencing the genomes of 1000 actinobacteria strains.</title>
        <authorList>
            <person name="Klenk H.-P."/>
        </authorList>
    </citation>
    <scope>NUCLEOTIDE SEQUENCE [LARGE SCALE GENOMIC DNA]</scope>
    <source>
        <strain evidence="1 2">DSM 43768</strain>
    </source>
</reference>
<dbReference type="EMBL" id="JACHMI010000001">
    <property type="protein sequence ID" value="MBB6556180.1"/>
    <property type="molecule type" value="Genomic_DNA"/>
</dbReference>
<organism evidence="1 2">
    <name type="scientific">Nonomuraea rubra</name>
    <dbReference type="NCBI Taxonomy" id="46180"/>
    <lineage>
        <taxon>Bacteria</taxon>
        <taxon>Bacillati</taxon>
        <taxon>Actinomycetota</taxon>
        <taxon>Actinomycetes</taxon>
        <taxon>Streptosporangiales</taxon>
        <taxon>Streptosporangiaceae</taxon>
        <taxon>Nonomuraea</taxon>
    </lineage>
</organism>
<proteinExistence type="predicted"/>
<gene>
    <name evidence="1" type="ORF">HD593_010975</name>
</gene>
<name>A0A7X0P6I4_9ACTN</name>
<sequence>MRIQILPLPAVMVGDDLEEPFALVFDQAEEGVNKELLYEFAKQCGSRTHLIVSQTVEIVDRDAELQPAPVVNISDMTIKDPDAAKIGAAFRAAFERLRDKDQWRW</sequence>
<dbReference type="RefSeq" id="WP_185110659.1">
    <property type="nucleotide sequence ID" value="NZ_BAAAXY010000153.1"/>
</dbReference>
<dbReference type="Proteomes" id="UP000565579">
    <property type="component" value="Unassembled WGS sequence"/>
</dbReference>
<accession>A0A7X0P6I4</accession>
<protein>
    <submittedName>
        <fullName evidence="1">Uncharacterized protein</fullName>
    </submittedName>
</protein>
<evidence type="ECO:0000313" key="1">
    <source>
        <dbReference type="EMBL" id="MBB6556180.1"/>
    </source>
</evidence>
<evidence type="ECO:0000313" key="2">
    <source>
        <dbReference type="Proteomes" id="UP000565579"/>
    </source>
</evidence>
<keyword evidence="2" id="KW-1185">Reference proteome</keyword>
<comment type="caution">
    <text evidence="1">The sequence shown here is derived from an EMBL/GenBank/DDBJ whole genome shotgun (WGS) entry which is preliminary data.</text>
</comment>
<dbReference type="AlphaFoldDB" id="A0A7X0P6I4"/>